<dbReference type="OrthoDB" id="3001855at2759"/>
<name>A0A9P5JUD4_9AGAM</name>
<feature type="signal peptide" evidence="1">
    <location>
        <begin position="1"/>
        <end position="17"/>
    </location>
</feature>
<comment type="caution">
    <text evidence="2">The sequence shown here is derived from an EMBL/GenBank/DDBJ whole genome shotgun (WGS) entry which is preliminary data.</text>
</comment>
<reference evidence="2" key="2">
    <citation type="journal article" date="2020" name="Nat. Commun.">
        <title>Large-scale genome sequencing of mycorrhizal fungi provides insights into the early evolution of symbiotic traits.</title>
        <authorList>
            <person name="Miyauchi S."/>
            <person name="Kiss E."/>
            <person name="Kuo A."/>
            <person name="Drula E."/>
            <person name="Kohler A."/>
            <person name="Sanchez-Garcia M."/>
            <person name="Morin E."/>
            <person name="Andreopoulos B."/>
            <person name="Barry K.W."/>
            <person name="Bonito G."/>
            <person name="Buee M."/>
            <person name="Carver A."/>
            <person name="Chen C."/>
            <person name="Cichocki N."/>
            <person name="Clum A."/>
            <person name="Culley D."/>
            <person name="Crous P.W."/>
            <person name="Fauchery L."/>
            <person name="Girlanda M."/>
            <person name="Hayes R.D."/>
            <person name="Keri Z."/>
            <person name="LaButti K."/>
            <person name="Lipzen A."/>
            <person name="Lombard V."/>
            <person name="Magnuson J."/>
            <person name="Maillard F."/>
            <person name="Murat C."/>
            <person name="Nolan M."/>
            <person name="Ohm R.A."/>
            <person name="Pangilinan J."/>
            <person name="Pereira M.F."/>
            <person name="Perotto S."/>
            <person name="Peter M."/>
            <person name="Pfister S."/>
            <person name="Riley R."/>
            <person name="Sitrit Y."/>
            <person name="Stielow J.B."/>
            <person name="Szollosi G."/>
            <person name="Zifcakova L."/>
            <person name="Stursova M."/>
            <person name="Spatafora J.W."/>
            <person name="Tedersoo L."/>
            <person name="Vaario L.M."/>
            <person name="Yamada A."/>
            <person name="Yan M."/>
            <person name="Wang P."/>
            <person name="Xu J."/>
            <person name="Bruns T."/>
            <person name="Baldrian P."/>
            <person name="Vilgalys R."/>
            <person name="Dunand C."/>
            <person name="Henrissat B."/>
            <person name="Grigoriev I.V."/>
            <person name="Hibbett D."/>
            <person name="Nagy L.G."/>
            <person name="Martin F.M."/>
        </authorList>
    </citation>
    <scope>NUCLEOTIDE SEQUENCE</scope>
    <source>
        <strain evidence="2">Prilba</strain>
    </source>
</reference>
<accession>A0A9P5JUD4</accession>
<dbReference type="AlphaFoldDB" id="A0A9P5JUD4"/>
<sequence>MTAVRLLFTAAWYLIFSSPLASPKWGQYGTYPFLTGSLSEPEPDMRSRFSRLYSLGEYDEDDPRMTGAARELLDDLEDLEKSVKDRMGLRTITSSHGFIMKLAPALMTFGAPSHHIDSESILQGCRRRPHP</sequence>
<organism evidence="2 4">
    <name type="scientific">Russula ochroleuca</name>
    <dbReference type="NCBI Taxonomy" id="152965"/>
    <lineage>
        <taxon>Eukaryota</taxon>
        <taxon>Fungi</taxon>
        <taxon>Dikarya</taxon>
        <taxon>Basidiomycota</taxon>
        <taxon>Agaricomycotina</taxon>
        <taxon>Agaricomycetes</taxon>
        <taxon>Russulales</taxon>
        <taxon>Russulaceae</taxon>
        <taxon>Russula</taxon>
    </lineage>
</organism>
<evidence type="ECO:0000313" key="4">
    <source>
        <dbReference type="Proteomes" id="UP000759537"/>
    </source>
</evidence>
<keyword evidence="4" id="KW-1185">Reference proteome</keyword>
<protein>
    <submittedName>
        <fullName evidence="2">Uncharacterized protein</fullName>
    </submittedName>
</protein>
<gene>
    <name evidence="3" type="ORF">DFH94DRAFT_809737</name>
    <name evidence="2" type="ORF">DFH94DRAFT_829789</name>
</gene>
<proteinExistence type="predicted"/>
<evidence type="ECO:0000313" key="2">
    <source>
        <dbReference type="EMBL" id="KAF8463041.1"/>
    </source>
</evidence>
<dbReference type="EMBL" id="WHVB01000002">
    <property type="protein sequence ID" value="KAF8486359.1"/>
    <property type="molecule type" value="Genomic_DNA"/>
</dbReference>
<evidence type="ECO:0000256" key="1">
    <source>
        <dbReference type="SAM" id="SignalP"/>
    </source>
</evidence>
<feature type="chain" id="PRO_5040653522" evidence="1">
    <location>
        <begin position="18"/>
        <end position="131"/>
    </location>
</feature>
<dbReference type="Proteomes" id="UP000759537">
    <property type="component" value="Unassembled WGS sequence"/>
</dbReference>
<dbReference type="EMBL" id="WHVB01000079">
    <property type="protein sequence ID" value="KAF8463041.1"/>
    <property type="molecule type" value="Genomic_DNA"/>
</dbReference>
<evidence type="ECO:0000313" key="3">
    <source>
        <dbReference type="EMBL" id="KAF8486359.1"/>
    </source>
</evidence>
<keyword evidence="1" id="KW-0732">Signal</keyword>
<reference evidence="2" key="1">
    <citation type="submission" date="2019-10" db="EMBL/GenBank/DDBJ databases">
        <authorList>
            <consortium name="DOE Joint Genome Institute"/>
            <person name="Kuo A."/>
            <person name="Miyauchi S."/>
            <person name="Kiss E."/>
            <person name="Drula E."/>
            <person name="Kohler A."/>
            <person name="Sanchez-Garcia M."/>
            <person name="Andreopoulos B."/>
            <person name="Barry K.W."/>
            <person name="Bonito G."/>
            <person name="Buee M."/>
            <person name="Carver A."/>
            <person name="Chen C."/>
            <person name="Cichocki N."/>
            <person name="Clum A."/>
            <person name="Culley D."/>
            <person name="Crous P.W."/>
            <person name="Fauchery L."/>
            <person name="Girlanda M."/>
            <person name="Hayes R."/>
            <person name="Keri Z."/>
            <person name="LaButti K."/>
            <person name="Lipzen A."/>
            <person name="Lombard V."/>
            <person name="Magnuson J."/>
            <person name="Maillard F."/>
            <person name="Morin E."/>
            <person name="Murat C."/>
            <person name="Nolan M."/>
            <person name="Ohm R."/>
            <person name="Pangilinan J."/>
            <person name="Pereira M."/>
            <person name="Perotto S."/>
            <person name="Peter M."/>
            <person name="Riley R."/>
            <person name="Sitrit Y."/>
            <person name="Stielow B."/>
            <person name="Szollosi G."/>
            <person name="Zifcakova L."/>
            <person name="Stursova M."/>
            <person name="Spatafora J.W."/>
            <person name="Tedersoo L."/>
            <person name="Vaario L.-M."/>
            <person name="Yamada A."/>
            <person name="Yan M."/>
            <person name="Wang P."/>
            <person name="Xu J."/>
            <person name="Bruns T."/>
            <person name="Baldrian P."/>
            <person name="Vilgalys R."/>
            <person name="Henrissat B."/>
            <person name="Grigoriev I.V."/>
            <person name="Hibbett D."/>
            <person name="Nagy L.G."/>
            <person name="Martin F.M."/>
        </authorList>
    </citation>
    <scope>NUCLEOTIDE SEQUENCE</scope>
    <source>
        <strain evidence="2">Prilba</strain>
    </source>
</reference>